<protein>
    <recommendedName>
        <fullName evidence="4">LPS-assembly protein LptD</fullName>
    </recommendedName>
</protein>
<reference evidence="2" key="1">
    <citation type="submission" date="2020-04" db="EMBL/GenBank/DDBJ databases">
        <title>Deep metagenomics examines the oral microbiome during advanced dental caries in children, revealing novel taxa and co-occurrences with host molecules.</title>
        <authorList>
            <person name="Baker J.L."/>
            <person name="Morton J.T."/>
            <person name="Dinis M."/>
            <person name="Alvarez R."/>
            <person name="Tran N.C."/>
            <person name="Knight R."/>
            <person name="Edlund A."/>
        </authorList>
    </citation>
    <scope>NUCLEOTIDE SEQUENCE</scope>
    <source>
        <strain evidence="2">JCVI_32_bin.14</strain>
    </source>
</reference>
<accession>A0A930B9D2</accession>
<gene>
    <name evidence="2" type="ORF">HXL70_02855</name>
</gene>
<name>A0A930B9D2_9FIRM</name>
<proteinExistence type="predicted"/>
<dbReference type="InterPro" id="IPR050218">
    <property type="entry name" value="LptD"/>
</dbReference>
<evidence type="ECO:0000256" key="1">
    <source>
        <dbReference type="SAM" id="MobiDB-lite"/>
    </source>
</evidence>
<evidence type="ECO:0000313" key="2">
    <source>
        <dbReference type="EMBL" id="MBF1128968.1"/>
    </source>
</evidence>
<dbReference type="Proteomes" id="UP000757890">
    <property type="component" value="Unassembled WGS sequence"/>
</dbReference>
<comment type="caution">
    <text evidence="2">The sequence shown here is derived from an EMBL/GenBank/DDBJ whole genome shotgun (WGS) entry which is preliminary data.</text>
</comment>
<dbReference type="PANTHER" id="PTHR30189">
    <property type="entry name" value="LPS-ASSEMBLY PROTEIN"/>
    <property type="match status" value="1"/>
</dbReference>
<sequence>MNKSKLKRALILGCALFLGTGPEGYVSAAGDITYEEGFVVDEDHKGVVRPIRPAEVLVNRNNAKTKEPVKSDPPSSAAKKGKKAKDTGISPEHPLTFTADYIRYNHSTGDVMAEGRIDMRQMMDQYTTEYIYGNTVTQQYVIPGEVHWKNPTTDMTAQRAEYDGVASIGKFYDFSGWDSGLYYFKGDKGTYYRKDNKMVADRGYFTTKHAVAKVPDYRIEADTIEIYPGDHYTAYDVKLKVKNTTLISFPKYRASLKNDNAISPWSLLPRPKYDSDNGWGWHNGLELPVAHNDDLYFYIRNEWYTKSGYKPDVGFSYSTPFGWFNFHYAEKESSINDEGGLWIKKRPSLEFRSSRYYLFKSPFYAGINGEIGYWDEERADGHRKGSYKGFDVYVSSNPIKLGKFLTFNWKAGVAKDYYGYQNEIRENKYYSVGLMGGYRAVSGWINYTNRAVTGYTPYLYDTFSTTKPIDIGFRLELTPKDAVSVSWTIDAKNGNVDHRYYTYYRDMHSFYGWIRYDTVEKKTTFMIMPKDFRF</sequence>
<feature type="region of interest" description="Disordered" evidence="1">
    <location>
        <begin position="59"/>
        <end position="92"/>
    </location>
</feature>
<evidence type="ECO:0000313" key="3">
    <source>
        <dbReference type="Proteomes" id="UP000757890"/>
    </source>
</evidence>
<evidence type="ECO:0008006" key="4">
    <source>
        <dbReference type="Google" id="ProtNLM"/>
    </source>
</evidence>
<dbReference type="AlphaFoldDB" id="A0A930B9D2"/>
<dbReference type="GO" id="GO:0009279">
    <property type="term" value="C:cell outer membrane"/>
    <property type="evidence" value="ECO:0007669"/>
    <property type="project" value="TreeGrafter"/>
</dbReference>
<organism evidence="2 3">
    <name type="scientific">Dialister invisus</name>
    <dbReference type="NCBI Taxonomy" id="218538"/>
    <lineage>
        <taxon>Bacteria</taxon>
        <taxon>Bacillati</taxon>
        <taxon>Bacillota</taxon>
        <taxon>Negativicutes</taxon>
        <taxon>Veillonellales</taxon>
        <taxon>Veillonellaceae</taxon>
        <taxon>Dialister</taxon>
    </lineage>
</organism>
<dbReference type="GO" id="GO:1990351">
    <property type="term" value="C:transporter complex"/>
    <property type="evidence" value="ECO:0007669"/>
    <property type="project" value="TreeGrafter"/>
</dbReference>
<dbReference type="EMBL" id="JABZMK010000007">
    <property type="protein sequence ID" value="MBF1128968.1"/>
    <property type="molecule type" value="Genomic_DNA"/>
</dbReference>
<dbReference type="PANTHER" id="PTHR30189:SF1">
    <property type="entry name" value="LPS-ASSEMBLY PROTEIN LPTD"/>
    <property type="match status" value="1"/>
</dbReference>